<evidence type="ECO:0000313" key="1">
    <source>
        <dbReference type="EMBL" id="OOS23165.1"/>
    </source>
</evidence>
<name>A0A1T0CLH1_9GAMM</name>
<sequence length="59" mass="6914">MIKKKHLPLFNMENKCSLSMFEFAHYFYIGLQNDLSAPLRIPLQYKKLSGIKNHDLSSN</sequence>
<evidence type="ECO:0000313" key="2">
    <source>
        <dbReference type="Proteomes" id="UP000190683"/>
    </source>
</evidence>
<dbReference type="AlphaFoldDB" id="A0A1T0CLH1"/>
<gene>
    <name evidence="1" type="ORF">B0681_09925</name>
</gene>
<keyword evidence="2" id="KW-1185">Reference proteome</keyword>
<dbReference type="Proteomes" id="UP000190683">
    <property type="component" value="Unassembled WGS sequence"/>
</dbReference>
<accession>A0A1T0CLH1</accession>
<proteinExistence type="predicted"/>
<reference evidence="1 2" key="1">
    <citation type="submission" date="2017-02" db="EMBL/GenBank/DDBJ databases">
        <title>Draft genome sequence of Moraxella porci CCUG 54912T type strain.</title>
        <authorList>
            <person name="Salva-Serra F."/>
            <person name="Engstrom-Jakobsson H."/>
            <person name="Thorell K."/>
            <person name="Jaen-Luchoro D."/>
            <person name="Gonzales-Siles L."/>
            <person name="Karlsson R."/>
            <person name="Yazdan S."/>
            <person name="Boulund F."/>
            <person name="Johnning A."/>
            <person name="Engstrand L."/>
            <person name="Kristiansson E."/>
            <person name="Moore E."/>
        </authorList>
    </citation>
    <scope>NUCLEOTIDE SEQUENCE [LARGE SCALE GENOMIC DNA]</scope>
    <source>
        <strain evidence="1 2">CCUG 54912</strain>
    </source>
</reference>
<comment type="caution">
    <text evidence="1">The sequence shown here is derived from an EMBL/GenBank/DDBJ whole genome shotgun (WGS) entry which is preliminary data.</text>
</comment>
<dbReference type="EMBL" id="MUYV01000017">
    <property type="protein sequence ID" value="OOS23165.1"/>
    <property type="molecule type" value="Genomic_DNA"/>
</dbReference>
<protein>
    <submittedName>
        <fullName evidence="1">Uncharacterized protein</fullName>
    </submittedName>
</protein>
<organism evidence="1 2">
    <name type="scientific">Moraxella porci DSM 25326</name>
    <dbReference type="NCBI Taxonomy" id="573983"/>
    <lineage>
        <taxon>Bacteria</taxon>
        <taxon>Pseudomonadati</taxon>
        <taxon>Pseudomonadota</taxon>
        <taxon>Gammaproteobacteria</taxon>
        <taxon>Moraxellales</taxon>
        <taxon>Moraxellaceae</taxon>
        <taxon>Moraxella</taxon>
    </lineage>
</organism>